<evidence type="ECO:0000313" key="3">
    <source>
        <dbReference type="EMBL" id="NYD38800.1"/>
    </source>
</evidence>
<dbReference type="EMBL" id="JACCBN010000001">
    <property type="protein sequence ID" value="NYD38800.1"/>
    <property type="molecule type" value="Genomic_DNA"/>
</dbReference>
<dbReference type="Proteomes" id="UP000535890">
    <property type="component" value="Unassembled WGS sequence"/>
</dbReference>
<evidence type="ECO:0000256" key="1">
    <source>
        <dbReference type="SAM" id="MobiDB-lite"/>
    </source>
</evidence>
<organism evidence="3 4">
    <name type="scientific">Actinomycetospora corticicola</name>
    <dbReference type="NCBI Taxonomy" id="663602"/>
    <lineage>
        <taxon>Bacteria</taxon>
        <taxon>Bacillati</taxon>
        <taxon>Actinomycetota</taxon>
        <taxon>Actinomycetes</taxon>
        <taxon>Pseudonocardiales</taxon>
        <taxon>Pseudonocardiaceae</taxon>
        <taxon>Actinomycetospora</taxon>
    </lineage>
</organism>
<keyword evidence="4" id="KW-1185">Reference proteome</keyword>
<evidence type="ECO:0000313" key="4">
    <source>
        <dbReference type="Proteomes" id="UP000535890"/>
    </source>
</evidence>
<keyword evidence="2" id="KW-0812">Transmembrane</keyword>
<accession>A0A7Y9J7V2</accession>
<reference evidence="3 4" key="1">
    <citation type="submission" date="2020-07" db="EMBL/GenBank/DDBJ databases">
        <title>Sequencing the genomes of 1000 actinobacteria strains.</title>
        <authorList>
            <person name="Klenk H.-P."/>
        </authorList>
    </citation>
    <scope>NUCLEOTIDE SEQUENCE [LARGE SCALE GENOMIC DNA]</scope>
    <source>
        <strain evidence="3 4">DSM 45772</strain>
    </source>
</reference>
<gene>
    <name evidence="3" type="ORF">BJ983_004902</name>
</gene>
<proteinExistence type="predicted"/>
<feature type="compositionally biased region" description="Basic and acidic residues" evidence="1">
    <location>
        <begin position="91"/>
        <end position="103"/>
    </location>
</feature>
<dbReference type="AlphaFoldDB" id="A0A7Y9J7V2"/>
<protein>
    <submittedName>
        <fullName evidence="3">Outer membrane biosynthesis protein TonB</fullName>
    </submittedName>
</protein>
<feature type="transmembrane region" description="Helical" evidence="2">
    <location>
        <begin position="27"/>
        <end position="44"/>
    </location>
</feature>
<feature type="compositionally biased region" description="Low complexity" evidence="1">
    <location>
        <begin position="147"/>
        <end position="161"/>
    </location>
</feature>
<sequence length="223" mass="22517">MLIGVLVVVALALLISAFLTGTTVLAGAALVVSLAAAVLYVIALRRDPDGADGSAAATAEDGPEAPVEKTAAAAGTDQERATATEAAVAKTPEKKTPQKKAPEKAAAPAVAKTPEKAPETKAPEKKAPEKAATPAVAKAPEKKAPEKATSPAVTTAPETSAAAPELAGTTVVHVVPGRMRYHVQGCQVIDGQQVEDLTVDDARDEGFTACSRCAARGRSHATA</sequence>
<name>A0A7Y9J7V2_9PSEU</name>
<comment type="caution">
    <text evidence="3">The sequence shown here is derived from an EMBL/GenBank/DDBJ whole genome shotgun (WGS) entry which is preliminary data.</text>
</comment>
<keyword evidence="2" id="KW-0472">Membrane</keyword>
<evidence type="ECO:0000256" key="2">
    <source>
        <dbReference type="SAM" id="Phobius"/>
    </source>
</evidence>
<keyword evidence="2" id="KW-1133">Transmembrane helix</keyword>
<feature type="compositionally biased region" description="Basic and acidic residues" evidence="1">
    <location>
        <begin position="113"/>
        <end position="129"/>
    </location>
</feature>
<dbReference type="RefSeq" id="WP_179796191.1">
    <property type="nucleotide sequence ID" value="NZ_BAABHP010000005.1"/>
</dbReference>
<feature type="region of interest" description="Disordered" evidence="1">
    <location>
        <begin position="49"/>
        <end position="161"/>
    </location>
</feature>